<feature type="compositionally biased region" description="Polar residues" evidence="16">
    <location>
        <begin position="409"/>
        <end position="432"/>
    </location>
</feature>
<feature type="region of interest" description="Disordered" evidence="16">
    <location>
        <begin position="338"/>
        <end position="374"/>
    </location>
</feature>
<keyword evidence="2 15" id="KW-1003">Cell membrane</keyword>
<feature type="transmembrane region" description="Helical" evidence="15">
    <location>
        <begin position="195"/>
        <end position="220"/>
    </location>
</feature>
<keyword evidence="5 15" id="KW-1133">Transmembrane helix</keyword>
<keyword evidence="11" id="KW-0325">Glycoprotein</keyword>
<evidence type="ECO:0000259" key="17">
    <source>
        <dbReference type="PROSITE" id="PS50262"/>
    </source>
</evidence>
<dbReference type="GO" id="GO:0007187">
    <property type="term" value="P:G protein-coupled receptor signaling pathway, coupled to cyclic nucleotide second messenger"/>
    <property type="evidence" value="ECO:0007669"/>
    <property type="project" value="TreeGrafter"/>
</dbReference>
<evidence type="ECO:0000256" key="11">
    <source>
        <dbReference type="ARBA" id="ARBA00023180"/>
    </source>
</evidence>
<keyword evidence="7 14" id="KW-0297">G-protein coupled receptor</keyword>
<feature type="compositionally biased region" description="Polar residues" evidence="16">
    <location>
        <begin position="300"/>
        <end position="318"/>
    </location>
</feature>
<evidence type="ECO:0000256" key="2">
    <source>
        <dbReference type="ARBA" id="ARBA00022475"/>
    </source>
</evidence>
<protein>
    <recommendedName>
        <fullName evidence="15">Muscarinic acetylcholine receptor</fullName>
    </recommendedName>
</protein>
<evidence type="ECO:0000256" key="1">
    <source>
        <dbReference type="ARBA" id="ARBA00003336"/>
    </source>
</evidence>
<sequence>MNLTLSSKPGFFLTNSSPGMRDYPYIAVIPQDFWSDGDDYQANVSLLTRGTNLTTFSNATIMPTVVYDSLGGHSVWQVIIIVLLTGSLSLVTITGNILVVVSFKINKQLKTVNNYYLLSLAFADLIIGILSMNLYTTYIIMGRWALGNWACDLWLAIDYVASNASVMNLLVISFDRYFSVTRPLTYRAKRTTKRAMTMIGLAWFISFVLWAPAILFWQYFVGKRTVPPGECYIQFLSEPIITFCTAIAAFYLPVTIMTVLYWRIYKETENRSKDLAGLKGSGNQVKQVSEEESVAMMPSRDSSYSCANHSVNQPVQQDSGKKKGNSFHWLLGHKRQKSCNSGEQEHSSSDSWNNNDGGASIDQSDEEYQDEEGANTAAVYSIAVATDDNSGTCKPPLAAEKHSRKGISKTPTPDSLPNTENSKPCGSSSAPKSPSIPLSIKEETMTKALVSKGKTQTNKRKKVSLVKEKKAAQTLSAILLAFIITWTPYNIMVLVNTFCDDCIPTGLWALGYWLCYVNSTVNPMCYALCNKNFRITFKMILLCQWDRQKQKKPNLQQKPAVVAYKKK</sequence>
<dbReference type="FunFam" id="1.20.1070.10:FF:000103">
    <property type="entry name" value="Muscarinic acetylcholine receptor"/>
    <property type="match status" value="1"/>
</dbReference>
<dbReference type="InterPro" id="IPR000276">
    <property type="entry name" value="GPCR_Rhodpsn"/>
</dbReference>
<evidence type="ECO:0000256" key="16">
    <source>
        <dbReference type="SAM" id="MobiDB-lite"/>
    </source>
</evidence>
<evidence type="ECO:0000256" key="13">
    <source>
        <dbReference type="ARBA" id="ARBA00023257"/>
    </source>
</evidence>
<feature type="region of interest" description="Disordered" evidence="16">
    <location>
        <begin position="300"/>
        <end position="326"/>
    </location>
</feature>
<evidence type="ECO:0000256" key="5">
    <source>
        <dbReference type="ARBA" id="ARBA00022989"/>
    </source>
</evidence>
<name>A0A556TWT2_BAGYA</name>
<evidence type="ECO:0000256" key="4">
    <source>
        <dbReference type="ARBA" id="ARBA00022692"/>
    </source>
</evidence>
<dbReference type="PANTHER" id="PTHR24247">
    <property type="entry name" value="5-HYDROXYTRYPTAMINE RECEPTOR"/>
    <property type="match status" value="1"/>
</dbReference>
<dbReference type="Pfam" id="PF00001">
    <property type="entry name" value="7tm_1"/>
    <property type="match status" value="1"/>
</dbReference>
<evidence type="ECO:0000256" key="10">
    <source>
        <dbReference type="ARBA" id="ARBA00023170"/>
    </source>
</evidence>
<keyword evidence="3" id="KW-0597">Phosphoprotein</keyword>
<keyword evidence="8 15" id="KW-0472">Membrane</keyword>
<keyword evidence="4 14" id="KW-0812">Transmembrane</keyword>
<dbReference type="SUPFAM" id="SSF81321">
    <property type="entry name" value="Family A G protein-coupled receptor-like"/>
    <property type="match status" value="1"/>
</dbReference>
<evidence type="ECO:0000256" key="8">
    <source>
        <dbReference type="ARBA" id="ARBA00023136"/>
    </source>
</evidence>
<dbReference type="GO" id="GO:0016907">
    <property type="term" value="F:G protein-coupled acetylcholine receptor activity"/>
    <property type="evidence" value="ECO:0007669"/>
    <property type="project" value="UniProtKB-UniRule"/>
</dbReference>
<comment type="function">
    <text evidence="1">The muscarinic acetylcholine receptor mediates various cellular responses, including inhibition of adenylate cyclase, breakdown of phosphoinositides and modulation of potassium channels through the action of G proteins. Primary transducing effect is Pi turnover.</text>
</comment>
<dbReference type="GO" id="GO:0045211">
    <property type="term" value="C:postsynaptic membrane"/>
    <property type="evidence" value="ECO:0007669"/>
    <property type="project" value="UniProtKB-SubCell"/>
</dbReference>
<evidence type="ECO:0000256" key="7">
    <source>
        <dbReference type="ARBA" id="ARBA00023040"/>
    </source>
</evidence>
<feature type="transmembrane region" description="Helical" evidence="15">
    <location>
        <begin position="509"/>
        <end position="529"/>
    </location>
</feature>
<dbReference type="GO" id="GO:0030425">
    <property type="term" value="C:dendrite"/>
    <property type="evidence" value="ECO:0007669"/>
    <property type="project" value="TreeGrafter"/>
</dbReference>
<gene>
    <name evidence="18" type="ORF">Baya_3868</name>
</gene>
<feature type="transmembrane region" description="Helical" evidence="15">
    <location>
        <begin position="240"/>
        <end position="262"/>
    </location>
</feature>
<evidence type="ECO:0000256" key="15">
    <source>
        <dbReference type="RuleBase" id="RU361191"/>
    </source>
</evidence>
<dbReference type="OrthoDB" id="10071887at2759"/>
<evidence type="ECO:0000256" key="6">
    <source>
        <dbReference type="ARBA" id="ARBA00023018"/>
    </source>
</evidence>
<feature type="region of interest" description="Disordered" evidence="16">
    <location>
        <begin position="388"/>
        <end position="437"/>
    </location>
</feature>
<dbReference type="PROSITE" id="PS50262">
    <property type="entry name" value="G_PROTEIN_RECEP_F1_2"/>
    <property type="match status" value="1"/>
</dbReference>
<feature type="domain" description="G-protein coupled receptors family 1 profile" evidence="17">
    <location>
        <begin position="95"/>
        <end position="526"/>
    </location>
</feature>
<dbReference type="Proteomes" id="UP000319801">
    <property type="component" value="Unassembled WGS sequence"/>
</dbReference>
<dbReference type="PROSITE" id="PS00237">
    <property type="entry name" value="G_PROTEIN_RECEP_F1_1"/>
    <property type="match status" value="1"/>
</dbReference>
<reference evidence="18 19" key="1">
    <citation type="journal article" date="2019" name="Genome Biol. Evol.">
        <title>Whole-Genome Sequencing of the Giant Devil Catfish, Bagarius yarrelli.</title>
        <authorList>
            <person name="Jiang W."/>
            <person name="Lv Y."/>
            <person name="Cheng L."/>
            <person name="Yang K."/>
            <person name="Chao B."/>
            <person name="Wang X."/>
            <person name="Li Y."/>
            <person name="Pan X."/>
            <person name="You X."/>
            <person name="Zhang Y."/>
            <person name="Yang J."/>
            <person name="Li J."/>
            <person name="Zhang X."/>
            <person name="Liu S."/>
            <person name="Sun C."/>
            <person name="Yang J."/>
            <person name="Shi Q."/>
        </authorList>
    </citation>
    <scope>NUCLEOTIDE SEQUENCE [LARGE SCALE GENOMIC DNA]</scope>
    <source>
        <strain evidence="18">JWS20170419001</strain>
        <tissue evidence="18">Muscle</tissue>
    </source>
</reference>
<keyword evidence="10 14" id="KW-0675">Receptor</keyword>
<feature type="transmembrane region" description="Helical" evidence="15">
    <location>
        <begin position="75"/>
        <end position="103"/>
    </location>
</feature>
<dbReference type="GO" id="GO:0004993">
    <property type="term" value="F:G protein-coupled serotonin receptor activity"/>
    <property type="evidence" value="ECO:0007669"/>
    <property type="project" value="TreeGrafter"/>
</dbReference>
<feature type="compositionally biased region" description="Acidic residues" evidence="16">
    <location>
        <begin position="363"/>
        <end position="373"/>
    </location>
</feature>
<dbReference type="PRINTS" id="PR00237">
    <property type="entry name" value="GPCRRHODOPSN"/>
</dbReference>
<organism evidence="18 19">
    <name type="scientific">Bagarius yarrelli</name>
    <name type="common">Goonch</name>
    <name type="synonym">Bagrus yarrelli</name>
    <dbReference type="NCBI Taxonomy" id="175774"/>
    <lineage>
        <taxon>Eukaryota</taxon>
        <taxon>Metazoa</taxon>
        <taxon>Chordata</taxon>
        <taxon>Craniata</taxon>
        <taxon>Vertebrata</taxon>
        <taxon>Euteleostomi</taxon>
        <taxon>Actinopterygii</taxon>
        <taxon>Neopterygii</taxon>
        <taxon>Teleostei</taxon>
        <taxon>Ostariophysi</taxon>
        <taxon>Siluriformes</taxon>
        <taxon>Sisoridae</taxon>
        <taxon>Sisorinae</taxon>
        <taxon>Bagarius</taxon>
    </lineage>
</organism>
<keyword evidence="13 15" id="KW-0628">Postsynaptic cell membrane</keyword>
<evidence type="ECO:0000313" key="18">
    <source>
        <dbReference type="EMBL" id="TSL04188.1"/>
    </source>
</evidence>
<dbReference type="PANTHER" id="PTHR24247:SF183">
    <property type="entry name" value="MUSCARINIC ACETYLCHOLINE RECEPTOR M3"/>
    <property type="match status" value="1"/>
</dbReference>
<dbReference type="GO" id="GO:0007197">
    <property type="term" value="P:adenylate cyclase-inhibiting G protein-coupled acetylcholine receptor signaling pathway"/>
    <property type="evidence" value="ECO:0007669"/>
    <property type="project" value="TreeGrafter"/>
</dbReference>
<feature type="transmembrane region" description="Helical" evidence="15">
    <location>
        <begin position="153"/>
        <end position="174"/>
    </location>
</feature>
<dbReference type="AlphaFoldDB" id="A0A556TWT2"/>
<feature type="transmembrane region" description="Helical" evidence="15">
    <location>
        <begin position="471"/>
        <end position="489"/>
    </location>
</feature>
<dbReference type="GO" id="GO:0006940">
    <property type="term" value="P:regulation of smooth muscle contraction"/>
    <property type="evidence" value="ECO:0007669"/>
    <property type="project" value="TreeGrafter"/>
</dbReference>
<evidence type="ECO:0000256" key="3">
    <source>
        <dbReference type="ARBA" id="ARBA00022553"/>
    </source>
</evidence>
<comment type="similarity">
    <text evidence="15">Belongs to the G-protein coupled receptor 1 family. Muscarinic acetylcholine receptor subfamily.</text>
</comment>
<feature type="transmembrane region" description="Helical" evidence="15">
    <location>
        <begin position="115"/>
        <end position="141"/>
    </location>
</feature>
<dbReference type="FunFam" id="1.20.1070.10:FF:000047">
    <property type="entry name" value="Muscarinic acetylcholine receptor"/>
    <property type="match status" value="1"/>
</dbReference>
<dbReference type="EMBL" id="VCAZ01000025">
    <property type="protein sequence ID" value="TSL04188.1"/>
    <property type="molecule type" value="Genomic_DNA"/>
</dbReference>
<keyword evidence="6 15" id="KW-0770">Synapse</keyword>
<dbReference type="CDD" id="cd15299">
    <property type="entry name" value="7tmA_mAChR_M3"/>
    <property type="match status" value="1"/>
</dbReference>
<evidence type="ECO:0000256" key="12">
    <source>
        <dbReference type="ARBA" id="ARBA00023224"/>
    </source>
</evidence>
<comment type="caution">
    <text evidence="18">The sequence shown here is derived from an EMBL/GenBank/DDBJ whole genome shotgun (WGS) entry which is preliminary data.</text>
</comment>
<keyword evidence="19" id="KW-1185">Reference proteome</keyword>
<keyword evidence="9" id="KW-1015">Disulfide bond</keyword>
<dbReference type="InterPro" id="IPR017452">
    <property type="entry name" value="GPCR_Rhodpsn_7TM"/>
</dbReference>
<dbReference type="PRINTS" id="PR00243">
    <property type="entry name" value="MUSCARINICR"/>
</dbReference>
<dbReference type="InterPro" id="IPR000995">
    <property type="entry name" value="Musac_Ach_rcpt"/>
</dbReference>
<evidence type="ECO:0000256" key="14">
    <source>
        <dbReference type="RuleBase" id="RU000688"/>
    </source>
</evidence>
<evidence type="ECO:0000256" key="9">
    <source>
        <dbReference type="ARBA" id="ARBA00023157"/>
    </source>
</evidence>
<dbReference type="Gene3D" id="1.20.1070.10">
    <property type="entry name" value="Rhodopsin 7-helix transmembrane proteins"/>
    <property type="match status" value="2"/>
</dbReference>
<evidence type="ECO:0000313" key="19">
    <source>
        <dbReference type="Proteomes" id="UP000319801"/>
    </source>
</evidence>
<proteinExistence type="inferred from homology"/>
<accession>A0A556TWT2</accession>
<comment type="subcellular location">
    <subcellularLocation>
        <location evidence="15">Cell membrane</location>
        <topology evidence="15">Multi-pass membrane protein</topology>
    </subcellularLocation>
    <subcellularLocation>
        <location evidence="15">Postsynaptic cell membrane</location>
        <topology evidence="15">Multi-pass membrane protein</topology>
    </subcellularLocation>
</comment>
<feature type="compositionally biased region" description="Low complexity" evidence="16">
    <location>
        <begin position="349"/>
        <end position="360"/>
    </location>
</feature>
<dbReference type="SMART" id="SM01381">
    <property type="entry name" value="7TM_GPCR_Srsx"/>
    <property type="match status" value="1"/>
</dbReference>
<keyword evidence="12 14" id="KW-0807">Transducer</keyword>